<gene>
    <name evidence="2" type="ORF">O181_096788</name>
</gene>
<evidence type="ECO:0000313" key="2">
    <source>
        <dbReference type="EMBL" id="MBW0557073.1"/>
    </source>
</evidence>
<comment type="caution">
    <text evidence="2">The sequence shown here is derived from an EMBL/GenBank/DDBJ whole genome shotgun (WGS) entry which is preliminary data.</text>
</comment>
<feature type="region of interest" description="Disordered" evidence="1">
    <location>
        <begin position="1"/>
        <end position="44"/>
    </location>
</feature>
<feature type="compositionally biased region" description="Basic and acidic residues" evidence="1">
    <location>
        <begin position="134"/>
        <end position="150"/>
    </location>
</feature>
<evidence type="ECO:0000313" key="3">
    <source>
        <dbReference type="Proteomes" id="UP000765509"/>
    </source>
</evidence>
<dbReference type="AlphaFoldDB" id="A0A9Q3PCI5"/>
<feature type="region of interest" description="Disordered" evidence="1">
    <location>
        <begin position="133"/>
        <end position="178"/>
    </location>
</feature>
<feature type="compositionally biased region" description="Polar residues" evidence="1">
    <location>
        <begin position="151"/>
        <end position="164"/>
    </location>
</feature>
<proteinExistence type="predicted"/>
<reference evidence="2" key="1">
    <citation type="submission" date="2021-03" db="EMBL/GenBank/DDBJ databases">
        <title>Draft genome sequence of rust myrtle Austropuccinia psidii MF-1, a brazilian biotype.</title>
        <authorList>
            <person name="Quecine M.C."/>
            <person name="Pachon D.M.R."/>
            <person name="Bonatelli M.L."/>
            <person name="Correr F.H."/>
            <person name="Franceschini L.M."/>
            <person name="Leite T.F."/>
            <person name="Margarido G.R.A."/>
            <person name="Almeida C.A."/>
            <person name="Ferrarezi J.A."/>
            <person name="Labate C.A."/>
        </authorList>
    </citation>
    <scope>NUCLEOTIDE SEQUENCE</scope>
    <source>
        <strain evidence="2">MF-1</strain>
    </source>
</reference>
<dbReference type="Proteomes" id="UP000765509">
    <property type="component" value="Unassembled WGS sequence"/>
</dbReference>
<evidence type="ECO:0000256" key="1">
    <source>
        <dbReference type="SAM" id="MobiDB-lite"/>
    </source>
</evidence>
<organism evidence="2 3">
    <name type="scientific">Austropuccinia psidii MF-1</name>
    <dbReference type="NCBI Taxonomy" id="1389203"/>
    <lineage>
        <taxon>Eukaryota</taxon>
        <taxon>Fungi</taxon>
        <taxon>Dikarya</taxon>
        <taxon>Basidiomycota</taxon>
        <taxon>Pucciniomycotina</taxon>
        <taxon>Pucciniomycetes</taxon>
        <taxon>Pucciniales</taxon>
        <taxon>Sphaerophragmiaceae</taxon>
        <taxon>Austropuccinia</taxon>
    </lineage>
</organism>
<accession>A0A9Q3PCI5</accession>
<dbReference type="EMBL" id="AVOT02064771">
    <property type="protein sequence ID" value="MBW0557073.1"/>
    <property type="molecule type" value="Genomic_DNA"/>
</dbReference>
<protein>
    <submittedName>
        <fullName evidence="2">Uncharacterized protein</fullName>
    </submittedName>
</protein>
<feature type="compositionally biased region" description="Basic residues" evidence="1">
    <location>
        <begin position="169"/>
        <end position="178"/>
    </location>
</feature>
<name>A0A9Q3PCI5_9BASI</name>
<feature type="compositionally biased region" description="Polar residues" evidence="1">
    <location>
        <begin position="1"/>
        <end position="12"/>
    </location>
</feature>
<sequence length="204" mass="23662">MTTRRGLQNSIQWHGGGLRGRNDAKKWKRNGKIPSGKESKQVPEIPIISEPKLELSMSHFNRNKSNSEISDRHLHKSVQLVLHSLEREILGNAATNPPRSDELLVHPQEVTEGGGNSEIIQLMEPIIIQKSNKKMKEWHNKKREESKEESQVASTRRPQANQPPQEGKKNKKKNWKKPYSLRHRIPIIQKDYMENLFKMARTFI</sequence>
<keyword evidence="3" id="KW-1185">Reference proteome</keyword>